<dbReference type="AlphaFoldDB" id="A0A0C2XJC0"/>
<dbReference type="EMBL" id="KN831794">
    <property type="protein sequence ID" value="KIM37918.1"/>
    <property type="molecule type" value="Genomic_DNA"/>
</dbReference>
<organism evidence="2 3">
    <name type="scientific">Hebeloma cylindrosporum</name>
    <dbReference type="NCBI Taxonomy" id="76867"/>
    <lineage>
        <taxon>Eukaryota</taxon>
        <taxon>Fungi</taxon>
        <taxon>Dikarya</taxon>
        <taxon>Basidiomycota</taxon>
        <taxon>Agaricomycotina</taxon>
        <taxon>Agaricomycetes</taxon>
        <taxon>Agaricomycetidae</taxon>
        <taxon>Agaricales</taxon>
        <taxon>Agaricineae</taxon>
        <taxon>Hymenogastraceae</taxon>
        <taxon>Hebeloma</taxon>
    </lineage>
</organism>
<dbReference type="Proteomes" id="UP000053424">
    <property type="component" value="Unassembled WGS sequence"/>
</dbReference>
<evidence type="ECO:0000256" key="1">
    <source>
        <dbReference type="SAM" id="MobiDB-lite"/>
    </source>
</evidence>
<accession>A0A0C2XJC0</accession>
<dbReference type="HOGENOM" id="CLU_665740_0_0_1"/>
<name>A0A0C2XJC0_HEBCY</name>
<feature type="region of interest" description="Disordered" evidence="1">
    <location>
        <begin position="45"/>
        <end position="109"/>
    </location>
</feature>
<sequence>MSFSSDNSSQSSQLSVHSPFQTAGASDVLLTVVVELDIGRECVSSATGTLLPYPRPPSRAKTIPAISSGDRASEENGQPGQPKRRSSLGPEGMDRSSQSEYEAQDRVKELENEVETLKLQVKEGETGRERWFQEMETLRNDALQREVEAKIREMEWRAENVAQKTPPVFTPHTSSIADTAQLTLPSNNPRGPDAVGERTHPICPLPSFTRQQGGDSDAHAGYSAYDTPSAHAAEMDGAFYNAPLPASGVDNLQQNLQQASCIQTAPREEGRYADGTPALPYRRANIYPSYAHLQAPNYAPLSGSAPYGWQIPHPHGNAVPNPQQGFPHFSWAQAYPYAEGNRLHPYPAQPPQFSYLGGQGYAGDNVYRASTTPMYEVGSPRSSSQGLAQQHSAGVAEDDYFVGGFNPYLYQPY</sequence>
<proteinExistence type="predicted"/>
<reference evidence="3" key="2">
    <citation type="submission" date="2015-01" db="EMBL/GenBank/DDBJ databases">
        <title>Evolutionary Origins and Diversification of the Mycorrhizal Mutualists.</title>
        <authorList>
            <consortium name="DOE Joint Genome Institute"/>
            <consortium name="Mycorrhizal Genomics Consortium"/>
            <person name="Kohler A."/>
            <person name="Kuo A."/>
            <person name="Nagy L.G."/>
            <person name="Floudas D."/>
            <person name="Copeland A."/>
            <person name="Barry K.W."/>
            <person name="Cichocki N."/>
            <person name="Veneault-Fourrey C."/>
            <person name="LaButti K."/>
            <person name="Lindquist E.A."/>
            <person name="Lipzen A."/>
            <person name="Lundell T."/>
            <person name="Morin E."/>
            <person name="Murat C."/>
            <person name="Riley R."/>
            <person name="Ohm R."/>
            <person name="Sun H."/>
            <person name="Tunlid A."/>
            <person name="Henrissat B."/>
            <person name="Grigoriev I.V."/>
            <person name="Hibbett D.S."/>
            <person name="Martin F."/>
        </authorList>
    </citation>
    <scope>NUCLEOTIDE SEQUENCE [LARGE SCALE GENOMIC DNA]</scope>
    <source>
        <strain evidence="3">h7</strain>
    </source>
</reference>
<reference evidence="2 3" key="1">
    <citation type="submission" date="2014-04" db="EMBL/GenBank/DDBJ databases">
        <authorList>
            <consortium name="DOE Joint Genome Institute"/>
            <person name="Kuo A."/>
            <person name="Gay G."/>
            <person name="Dore J."/>
            <person name="Kohler A."/>
            <person name="Nagy L.G."/>
            <person name="Floudas D."/>
            <person name="Copeland A."/>
            <person name="Barry K.W."/>
            <person name="Cichocki N."/>
            <person name="Veneault-Fourrey C."/>
            <person name="LaButti K."/>
            <person name="Lindquist E.A."/>
            <person name="Lipzen A."/>
            <person name="Lundell T."/>
            <person name="Morin E."/>
            <person name="Murat C."/>
            <person name="Sun H."/>
            <person name="Tunlid A."/>
            <person name="Henrissat B."/>
            <person name="Grigoriev I.V."/>
            <person name="Hibbett D.S."/>
            <person name="Martin F."/>
            <person name="Nordberg H.P."/>
            <person name="Cantor M.N."/>
            <person name="Hua S.X."/>
        </authorList>
    </citation>
    <scope>NUCLEOTIDE SEQUENCE [LARGE SCALE GENOMIC DNA]</scope>
    <source>
        <strain evidence="3">h7</strain>
    </source>
</reference>
<gene>
    <name evidence="2" type="ORF">M413DRAFT_421220</name>
</gene>
<feature type="region of interest" description="Disordered" evidence="1">
    <location>
        <begin position="1"/>
        <end position="21"/>
    </location>
</feature>
<feature type="compositionally biased region" description="Low complexity" evidence="1">
    <location>
        <begin position="1"/>
        <end position="18"/>
    </location>
</feature>
<keyword evidence="3" id="KW-1185">Reference proteome</keyword>
<protein>
    <submittedName>
        <fullName evidence="2">Uncharacterized protein</fullName>
    </submittedName>
</protein>
<evidence type="ECO:0000313" key="2">
    <source>
        <dbReference type="EMBL" id="KIM37918.1"/>
    </source>
</evidence>
<evidence type="ECO:0000313" key="3">
    <source>
        <dbReference type="Proteomes" id="UP000053424"/>
    </source>
</evidence>